<keyword evidence="1" id="KW-1133">Transmembrane helix</keyword>
<feature type="transmembrane region" description="Helical" evidence="1">
    <location>
        <begin position="106"/>
        <end position="127"/>
    </location>
</feature>
<dbReference type="Gene3D" id="1.20.144.10">
    <property type="entry name" value="Phosphatidic acid phosphatase type 2/haloperoxidase"/>
    <property type="match status" value="1"/>
</dbReference>
<protein>
    <submittedName>
        <fullName evidence="3">Phosphatase PAP2 family protein</fullName>
    </submittedName>
</protein>
<dbReference type="InterPro" id="IPR000326">
    <property type="entry name" value="PAP2/HPO"/>
</dbReference>
<evidence type="ECO:0000313" key="3">
    <source>
        <dbReference type="EMBL" id="PJR03703.1"/>
    </source>
</evidence>
<name>A0A2M9R4Q0_9FLAO</name>
<dbReference type="PANTHER" id="PTHR14969:SF13">
    <property type="entry name" value="AT30094P"/>
    <property type="match status" value="1"/>
</dbReference>
<feature type="transmembrane region" description="Helical" evidence="1">
    <location>
        <begin position="134"/>
        <end position="153"/>
    </location>
</feature>
<dbReference type="SUPFAM" id="SSF48317">
    <property type="entry name" value="Acid phosphatase/Vanadium-dependent haloperoxidase"/>
    <property type="match status" value="1"/>
</dbReference>
<evidence type="ECO:0000313" key="4">
    <source>
        <dbReference type="Proteomes" id="UP000231960"/>
    </source>
</evidence>
<organism evidence="3 4">
    <name type="scientific">Avrilella dinanensis</name>
    <dbReference type="NCBI Taxonomy" id="2008672"/>
    <lineage>
        <taxon>Bacteria</taxon>
        <taxon>Pseudomonadati</taxon>
        <taxon>Bacteroidota</taxon>
        <taxon>Flavobacteriia</taxon>
        <taxon>Flavobacteriales</taxon>
        <taxon>Flavobacteriaceae</taxon>
        <taxon>Avrilella</taxon>
    </lineage>
</organism>
<keyword evidence="1" id="KW-0472">Membrane</keyword>
<dbReference type="EMBL" id="NIPO01000001">
    <property type="protein sequence ID" value="PJR03703.1"/>
    <property type="molecule type" value="Genomic_DNA"/>
</dbReference>
<proteinExistence type="predicted"/>
<comment type="caution">
    <text evidence="3">The sequence shown here is derived from an EMBL/GenBank/DDBJ whole genome shotgun (WGS) entry which is preliminary data.</text>
</comment>
<dbReference type="Pfam" id="PF01569">
    <property type="entry name" value="PAP2"/>
    <property type="match status" value="1"/>
</dbReference>
<dbReference type="SMART" id="SM00014">
    <property type="entry name" value="acidPPc"/>
    <property type="match status" value="1"/>
</dbReference>
<gene>
    <name evidence="3" type="ORF">CDL10_03580</name>
</gene>
<feature type="transmembrane region" description="Helical" evidence="1">
    <location>
        <begin position="159"/>
        <end position="180"/>
    </location>
</feature>
<evidence type="ECO:0000259" key="2">
    <source>
        <dbReference type="SMART" id="SM00014"/>
    </source>
</evidence>
<accession>A0A2M9R4Q0</accession>
<keyword evidence="1" id="KW-0812">Transmembrane</keyword>
<dbReference type="InterPro" id="IPR036938">
    <property type="entry name" value="PAP2/HPO_sf"/>
</dbReference>
<dbReference type="RefSeq" id="WP_100677271.1">
    <property type="nucleotide sequence ID" value="NZ_NIPO01000001.1"/>
</dbReference>
<reference evidence="3 4" key="1">
    <citation type="submission" date="2017-06" db="EMBL/GenBank/DDBJ databases">
        <title>Description of Avrilella dinanensis gen. nov. sp. nov.</title>
        <authorList>
            <person name="Leyer C."/>
            <person name="Sassi M."/>
            <person name="Minet J."/>
            <person name="Kayal S."/>
            <person name="Cattoir V."/>
        </authorList>
    </citation>
    <scope>NUCLEOTIDE SEQUENCE [LARGE SCALE GENOMIC DNA]</scope>
    <source>
        <strain evidence="3 4">UR159</strain>
    </source>
</reference>
<dbReference type="OrthoDB" id="9789113at2"/>
<evidence type="ECO:0000256" key="1">
    <source>
        <dbReference type="SAM" id="Phobius"/>
    </source>
</evidence>
<sequence length="185" mass="22197">MWEQIIQWDKDLLVFLNGLGNETWDFFWLYITKQLNWWPLFLVILYLLYRKLPLKQLILLLLTLTLFFVFTDQMTNLVKNTVQRYRPVNDPELTDVIRNVKGSASWSYFSGHASNSLGAIFIIFMAMKNYYKKAWLLFLFPLIFAYTRLYLGLHFPLDILSGYLFGLLSGYLFFRLYVYVCNRYV</sequence>
<keyword evidence="4" id="KW-1185">Reference proteome</keyword>
<feature type="domain" description="Phosphatidic acid phosphatase type 2/haloperoxidase" evidence="2">
    <location>
        <begin position="60"/>
        <end position="174"/>
    </location>
</feature>
<feature type="transmembrane region" description="Helical" evidence="1">
    <location>
        <begin position="27"/>
        <end position="49"/>
    </location>
</feature>
<dbReference type="Proteomes" id="UP000231960">
    <property type="component" value="Unassembled WGS sequence"/>
</dbReference>
<dbReference type="PANTHER" id="PTHR14969">
    <property type="entry name" value="SPHINGOSINE-1-PHOSPHATE PHOSPHOHYDROLASE"/>
    <property type="match status" value="1"/>
</dbReference>
<feature type="transmembrane region" description="Helical" evidence="1">
    <location>
        <begin position="56"/>
        <end position="75"/>
    </location>
</feature>
<dbReference type="AlphaFoldDB" id="A0A2M9R4Q0"/>